<organism evidence="1 2">
    <name type="scientific">Brachionus plicatilis</name>
    <name type="common">Marine rotifer</name>
    <name type="synonym">Brachionus muelleri</name>
    <dbReference type="NCBI Taxonomy" id="10195"/>
    <lineage>
        <taxon>Eukaryota</taxon>
        <taxon>Metazoa</taxon>
        <taxon>Spiralia</taxon>
        <taxon>Gnathifera</taxon>
        <taxon>Rotifera</taxon>
        <taxon>Eurotatoria</taxon>
        <taxon>Monogononta</taxon>
        <taxon>Pseudotrocha</taxon>
        <taxon>Ploima</taxon>
        <taxon>Brachionidae</taxon>
        <taxon>Brachionus</taxon>
    </lineage>
</organism>
<reference evidence="1 2" key="1">
    <citation type="journal article" date="2018" name="Sci. Rep.">
        <title>Genomic signatures of local adaptation to the degree of environmental predictability in rotifers.</title>
        <authorList>
            <person name="Franch-Gras L."/>
            <person name="Hahn C."/>
            <person name="Garcia-Roger E.M."/>
            <person name="Carmona M.J."/>
            <person name="Serra M."/>
            <person name="Gomez A."/>
        </authorList>
    </citation>
    <scope>NUCLEOTIDE SEQUENCE [LARGE SCALE GENOMIC DNA]</scope>
    <source>
        <strain evidence="1">HYR1</strain>
    </source>
</reference>
<accession>A0A3M7RWP8</accession>
<keyword evidence="2" id="KW-1185">Reference proteome</keyword>
<evidence type="ECO:0000313" key="2">
    <source>
        <dbReference type="Proteomes" id="UP000276133"/>
    </source>
</evidence>
<dbReference type="EMBL" id="REGN01002483">
    <property type="protein sequence ID" value="RNA27869.1"/>
    <property type="molecule type" value="Genomic_DNA"/>
</dbReference>
<protein>
    <submittedName>
        <fullName evidence="1">Uncharacterized protein</fullName>
    </submittedName>
</protein>
<comment type="caution">
    <text evidence="1">The sequence shown here is derived from an EMBL/GenBank/DDBJ whole genome shotgun (WGS) entry which is preliminary data.</text>
</comment>
<dbReference type="AlphaFoldDB" id="A0A3M7RWP8"/>
<proteinExistence type="predicted"/>
<sequence length="98" mass="10798">MHIQNQNYTAVFADLDLISKCGRKPDNLKRNPINFSSVRLKSNKTPTEVKARYDFDEKTSDSSELGAGVDNWGIALPSGYLTLNFLTTSGSKSLTPSN</sequence>
<gene>
    <name evidence="1" type="ORF">BpHYR1_043825</name>
</gene>
<name>A0A3M7RWP8_BRAPC</name>
<evidence type="ECO:0000313" key="1">
    <source>
        <dbReference type="EMBL" id="RNA27869.1"/>
    </source>
</evidence>
<dbReference type="Proteomes" id="UP000276133">
    <property type="component" value="Unassembled WGS sequence"/>
</dbReference>